<dbReference type="Pfam" id="PF07963">
    <property type="entry name" value="N_methyl"/>
    <property type="match status" value="1"/>
</dbReference>
<keyword evidence="5" id="KW-0997">Cell inner membrane</keyword>
<keyword evidence="8 9" id="KW-0472">Membrane</keyword>
<sequence>MKPSKQHKQQGFSLLEILIAFSILALSLGILLKIFSGGVNNAMVAEDYTVATQIAESLLAKAGSEIPLKGHQSSGDENKKYYWRLTINPYVSSAEGFDPKSLPAQLYKVSVTVTWGDGEAGSDDRQIRLTTLKLAAKDNAGP</sequence>
<keyword evidence="3" id="KW-1003">Cell membrane</keyword>
<dbReference type="eggNOG" id="COG2165">
    <property type="taxonomic scope" value="Bacteria"/>
</dbReference>
<evidence type="ECO:0000256" key="9">
    <source>
        <dbReference type="SAM" id="Phobius"/>
    </source>
</evidence>
<dbReference type="STRING" id="1116472.MGMO_61c00330"/>
<dbReference type="NCBIfam" id="TIGR02532">
    <property type="entry name" value="IV_pilin_GFxxxE"/>
    <property type="match status" value="1"/>
</dbReference>
<dbReference type="PROSITE" id="PS00409">
    <property type="entry name" value="PROKAR_NTER_METHYL"/>
    <property type="match status" value="1"/>
</dbReference>
<dbReference type="PATRIC" id="fig|1116472.3.peg.1910"/>
<protein>
    <submittedName>
        <fullName evidence="10">General secretion pathway protein H</fullName>
    </submittedName>
</protein>
<dbReference type="InterPro" id="IPR012902">
    <property type="entry name" value="N_methyl_site"/>
</dbReference>
<keyword evidence="4" id="KW-0488">Methylation</keyword>
<dbReference type="OrthoDB" id="7864109at2"/>
<evidence type="ECO:0000313" key="10">
    <source>
        <dbReference type="EMBL" id="ESS72322.1"/>
    </source>
</evidence>
<evidence type="ECO:0000313" key="11">
    <source>
        <dbReference type="Proteomes" id="UP000017842"/>
    </source>
</evidence>
<comment type="similarity">
    <text evidence="2">Belongs to the GSP I family.</text>
</comment>
<dbReference type="RefSeq" id="WP_023494673.1">
    <property type="nucleotide sequence ID" value="NZ_AYLO01000059.1"/>
</dbReference>
<name>V5C1G5_9GAMM</name>
<dbReference type="EMBL" id="AYLO01000059">
    <property type="protein sequence ID" value="ESS72322.1"/>
    <property type="molecule type" value="Genomic_DNA"/>
</dbReference>
<reference evidence="10 11" key="1">
    <citation type="journal article" date="2013" name="Genome Announc.">
        <title>Draft Genome Sequence of the Methanotrophic Gammaproteobacterium Methyloglobulus morosus DSM 22980 Strain KoM1.</title>
        <authorList>
            <person name="Poehlein A."/>
            <person name="Deutzmann J.S."/>
            <person name="Daniel R."/>
            <person name="Simeonova D.D."/>
        </authorList>
    </citation>
    <scope>NUCLEOTIDE SEQUENCE [LARGE SCALE GENOMIC DNA]</scope>
    <source>
        <strain evidence="10 11">KoM1</strain>
    </source>
</reference>
<accession>V5C1G5</accession>
<dbReference type="AlphaFoldDB" id="V5C1G5"/>
<dbReference type="InterPro" id="IPR010052">
    <property type="entry name" value="T2SS_protein-GspI"/>
</dbReference>
<keyword evidence="11" id="KW-1185">Reference proteome</keyword>
<keyword evidence="7 9" id="KW-1133">Transmembrane helix</keyword>
<dbReference type="GO" id="GO:0015628">
    <property type="term" value="P:protein secretion by the type II secretion system"/>
    <property type="evidence" value="ECO:0007669"/>
    <property type="project" value="InterPro"/>
</dbReference>
<comment type="caution">
    <text evidence="10">The sequence shown here is derived from an EMBL/GenBank/DDBJ whole genome shotgun (WGS) entry which is preliminary data.</text>
</comment>
<evidence type="ECO:0000256" key="8">
    <source>
        <dbReference type="ARBA" id="ARBA00023136"/>
    </source>
</evidence>
<feature type="transmembrane region" description="Helical" evidence="9">
    <location>
        <begin position="12"/>
        <end position="35"/>
    </location>
</feature>
<evidence type="ECO:0000256" key="4">
    <source>
        <dbReference type="ARBA" id="ARBA00022481"/>
    </source>
</evidence>
<comment type="subcellular location">
    <subcellularLocation>
        <location evidence="1">Cell inner membrane</location>
        <topology evidence="1">Single-pass membrane protein</topology>
    </subcellularLocation>
</comment>
<evidence type="ECO:0000256" key="5">
    <source>
        <dbReference type="ARBA" id="ARBA00022519"/>
    </source>
</evidence>
<evidence type="ECO:0000256" key="2">
    <source>
        <dbReference type="ARBA" id="ARBA00008358"/>
    </source>
</evidence>
<keyword evidence="6 9" id="KW-0812">Transmembrane</keyword>
<evidence type="ECO:0000256" key="7">
    <source>
        <dbReference type="ARBA" id="ARBA00022989"/>
    </source>
</evidence>
<organism evidence="10 11">
    <name type="scientific">Methyloglobulus morosus KoM1</name>
    <dbReference type="NCBI Taxonomy" id="1116472"/>
    <lineage>
        <taxon>Bacteria</taxon>
        <taxon>Pseudomonadati</taxon>
        <taxon>Pseudomonadota</taxon>
        <taxon>Gammaproteobacteria</taxon>
        <taxon>Methylococcales</taxon>
        <taxon>Methylococcaceae</taxon>
        <taxon>Methyloglobulus</taxon>
    </lineage>
</organism>
<dbReference type="PANTHER" id="PTHR38779">
    <property type="entry name" value="TYPE II SECRETION SYSTEM PROTEIN I-RELATED"/>
    <property type="match status" value="1"/>
</dbReference>
<dbReference type="GO" id="GO:0005886">
    <property type="term" value="C:plasma membrane"/>
    <property type="evidence" value="ECO:0007669"/>
    <property type="project" value="UniProtKB-SubCell"/>
</dbReference>
<proteinExistence type="inferred from homology"/>
<evidence type="ECO:0000256" key="1">
    <source>
        <dbReference type="ARBA" id="ARBA00004377"/>
    </source>
</evidence>
<gene>
    <name evidence="10" type="ORF">MGMO_61c00330</name>
</gene>
<dbReference type="PANTHER" id="PTHR38779:SF2">
    <property type="entry name" value="TYPE II SECRETION SYSTEM PROTEIN I-RELATED"/>
    <property type="match status" value="1"/>
</dbReference>
<dbReference type="Proteomes" id="UP000017842">
    <property type="component" value="Unassembled WGS sequence"/>
</dbReference>
<dbReference type="GO" id="GO:0015627">
    <property type="term" value="C:type II protein secretion system complex"/>
    <property type="evidence" value="ECO:0007669"/>
    <property type="project" value="InterPro"/>
</dbReference>
<evidence type="ECO:0000256" key="3">
    <source>
        <dbReference type="ARBA" id="ARBA00022475"/>
    </source>
</evidence>
<evidence type="ECO:0000256" key="6">
    <source>
        <dbReference type="ARBA" id="ARBA00022692"/>
    </source>
</evidence>